<comment type="similarity">
    <text evidence="1">Belongs to the glutaredoxin family.</text>
</comment>
<dbReference type="PANTHER" id="PTHR33558">
    <property type="entry name" value="GLUTAREDOXIN-LIKE PROTEIN C5ORF63 HOMOLOG"/>
    <property type="match status" value="1"/>
</dbReference>
<sequence>MAPLRACVGCARPLWARSLSTAPRTPHLTLFTGTHCSLCDDMKEVLDEVRATTPFTLSLYNIRDDDAPNVHYWRRKYQYDIPVLHVRWGEAQSPEDYELVRHRTEADALSQALQRARRAESRVESST</sequence>
<gene>
    <name evidence="2" type="ORF">MEQU1_000896</name>
</gene>
<dbReference type="AlphaFoldDB" id="A0AAF0EGE5"/>
<dbReference type="InterPro" id="IPR052565">
    <property type="entry name" value="Glutaredoxin-like_YDR286C"/>
</dbReference>
<evidence type="ECO:0000313" key="3">
    <source>
        <dbReference type="Proteomes" id="UP001214415"/>
    </source>
</evidence>
<name>A0AAF0EGE5_9BASI</name>
<organism evidence="2 3">
    <name type="scientific">Malassezia equina</name>
    <dbReference type="NCBI Taxonomy" id="1381935"/>
    <lineage>
        <taxon>Eukaryota</taxon>
        <taxon>Fungi</taxon>
        <taxon>Dikarya</taxon>
        <taxon>Basidiomycota</taxon>
        <taxon>Ustilaginomycotina</taxon>
        <taxon>Malasseziomycetes</taxon>
        <taxon>Malasseziales</taxon>
        <taxon>Malasseziaceae</taxon>
        <taxon>Malassezia</taxon>
    </lineage>
</organism>
<dbReference type="Proteomes" id="UP001214415">
    <property type="component" value="Chromosome 2"/>
</dbReference>
<keyword evidence="1" id="KW-0249">Electron transport</keyword>
<dbReference type="EMBL" id="CP119901">
    <property type="protein sequence ID" value="WFD22231.1"/>
    <property type="molecule type" value="Genomic_DNA"/>
</dbReference>
<proteinExistence type="inferred from homology"/>
<keyword evidence="1" id="KW-0813">Transport</keyword>
<dbReference type="InterPro" id="IPR036249">
    <property type="entry name" value="Thioredoxin-like_sf"/>
</dbReference>
<reference evidence="2" key="1">
    <citation type="submission" date="2023-03" db="EMBL/GenBank/DDBJ databases">
        <title>Mating type loci evolution in Malassezia.</title>
        <authorList>
            <person name="Coelho M.A."/>
        </authorList>
    </citation>
    <scope>NUCLEOTIDE SEQUENCE</scope>
    <source>
        <strain evidence="2">CBS 12830</strain>
    </source>
</reference>
<accession>A0AAF0EGE5</accession>
<protein>
    <recommendedName>
        <fullName evidence="1">Glutaredoxin-like protein</fullName>
    </recommendedName>
</protein>
<dbReference type="InterPro" id="IPR008554">
    <property type="entry name" value="Glutaredoxin-like"/>
</dbReference>
<keyword evidence="3" id="KW-1185">Reference proteome</keyword>
<dbReference type="PANTHER" id="PTHR33558:SF1">
    <property type="entry name" value="GLUTAREDOXIN-LIKE PROTEIN C5ORF63 HOMOLOG"/>
    <property type="match status" value="1"/>
</dbReference>
<dbReference type="SUPFAM" id="SSF52833">
    <property type="entry name" value="Thioredoxin-like"/>
    <property type="match status" value="1"/>
</dbReference>
<dbReference type="Gene3D" id="3.40.30.10">
    <property type="entry name" value="Glutaredoxin"/>
    <property type="match status" value="1"/>
</dbReference>
<evidence type="ECO:0000256" key="1">
    <source>
        <dbReference type="RuleBase" id="RU363082"/>
    </source>
</evidence>
<dbReference type="Pfam" id="PF05768">
    <property type="entry name" value="Glrx-like"/>
    <property type="match status" value="1"/>
</dbReference>
<evidence type="ECO:0000313" key="2">
    <source>
        <dbReference type="EMBL" id="WFD22231.1"/>
    </source>
</evidence>